<name>A0A5B0X778_9GAMM</name>
<keyword evidence="6" id="KW-0997">Cell inner membrane</keyword>
<evidence type="ECO:0000256" key="6">
    <source>
        <dbReference type="ARBA" id="ARBA00022519"/>
    </source>
</evidence>
<comment type="caution">
    <text evidence="11">The sequence shown here is derived from an EMBL/GenBank/DDBJ whole genome shotgun (WGS) entry which is preliminary data.</text>
</comment>
<dbReference type="AlphaFoldDB" id="A0A5B0X778"/>
<dbReference type="GO" id="GO:0015627">
    <property type="term" value="C:type II protein secretion system complex"/>
    <property type="evidence" value="ECO:0007669"/>
    <property type="project" value="InterPro"/>
</dbReference>
<evidence type="ECO:0000256" key="10">
    <source>
        <dbReference type="ARBA" id="ARBA00030772"/>
    </source>
</evidence>
<sequence length="248" mass="26903">MVSRRWYWLLVGLALVVVLLATAPARLVLQVLPADRVLLQGVSGTLWRGTAARALVASGDEWLHLGQLHWQLSPMSLFVFSPRLTLDSQWGRQTLRARVTLSGAEDVTLEDVDAVFDAGVLRRYLPVSLAGSVNLQLPLLVIRQGLPEEADGRVVWQNAGWLTPQGRRPLGSYAADLSTPEAGLLNAGIITLSGDVQAEGAASLDGAEYRLDMQLSGPGLDDPQLRQALQLLARPDGDNYRLQLEGSL</sequence>
<evidence type="ECO:0000256" key="3">
    <source>
        <dbReference type="ARBA" id="ARBA00021563"/>
    </source>
</evidence>
<evidence type="ECO:0000256" key="5">
    <source>
        <dbReference type="ARBA" id="ARBA00022475"/>
    </source>
</evidence>
<dbReference type="InterPro" id="IPR022792">
    <property type="entry name" value="T2SS_protein-GspN"/>
</dbReference>
<keyword evidence="5" id="KW-1003">Cell membrane</keyword>
<reference evidence="11 12" key="1">
    <citation type="submission" date="2019-09" db="EMBL/GenBank/DDBJ databases">
        <authorList>
            <person name="Chen X.-Y."/>
        </authorList>
    </citation>
    <scope>NUCLEOTIDE SEQUENCE [LARGE SCALE GENOMIC DNA]</scope>
    <source>
        <strain evidence="11 12">NY5</strain>
    </source>
</reference>
<evidence type="ECO:0000256" key="8">
    <source>
        <dbReference type="ARBA" id="ARBA00022927"/>
    </source>
</evidence>
<keyword evidence="8" id="KW-0653">Protein transport</keyword>
<keyword evidence="12" id="KW-1185">Reference proteome</keyword>
<gene>
    <name evidence="11" type="ORF">F0M18_03175</name>
</gene>
<dbReference type="Proteomes" id="UP000323708">
    <property type="component" value="Unassembled WGS sequence"/>
</dbReference>
<dbReference type="GO" id="GO:0015628">
    <property type="term" value="P:protein secretion by the type II secretion system"/>
    <property type="evidence" value="ECO:0007669"/>
    <property type="project" value="InterPro"/>
</dbReference>
<dbReference type="EMBL" id="VTUX01000001">
    <property type="protein sequence ID" value="KAA1194448.1"/>
    <property type="molecule type" value="Genomic_DNA"/>
</dbReference>
<organism evidence="11 12">
    <name type="scientific">Pseudohalioglobus sediminis</name>
    <dbReference type="NCBI Taxonomy" id="2606449"/>
    <lineage>
        <taxon>Bacteria</taxon>
        <taxon>Pseudomonadati</taxon>
        <taxon>Pseudomonadota</taxon>
        <taxon>Gammaproteobacteria</taxon>
        <taxon>Cellvibrionales</taxon>
        <taxon>Halieaceae</taxon>
        <taxon>Pseudohalioglobus</taxon>
    </lineage>
</organism>
<evidence type="ECO:0000256" key="7">
    <source>
        <dbReference type="ARBA" id="ARBA00022692"/>
    </source>
</evidence>
<proteinExistence type="inferred from homology"/>
<keyword evidence="4" id="KW-0813">Transport</keyword>
<dbReference type="GO" id="GO:0005886">
    <property type="term" value="C:plasma membrane"/>
    <property type="evidence" value="ECO:0007669"/>
    <property type="project" value="UniProtKB-SubCell"/>
</dbReference>
<protein>
    <recommendedName>
        <fullName evidence="3">Type II secretion system protein N</fullName>
    </recommendedName>
    <alternativeName>
        <fullName evidence="10">General secretion pathway protein N</fullName>
    </alternativeName>
</protein>
<evidence type="ECO:0000256" key="4">
    <source>
        <dbReference type="ARBA" id="ARBA00022448"/>
    </source>
</evidence>
<comment type="similarity">
    <text evidence="2">Belongs to the GSP N family.</text>
</comment>
<accession>A0A5B0X778</accession>
<dbReference type="RefSeq" id="WP_149609917.1">
    <property type="nucleotide sequence ID" value="NZ_VTUX01000001.1"/>
</dbReference>
<dbReference type="Pfam" id="PF01203">
    <property type="entry name" value="T2SSN"/>
    <property type="match status" value="1"/>
</dbReference>
<evidence type="ECO:0000313" key="12">
    <source>
        <dbReference type="Proteomes" id="UP000323708"/>
    </source>
</evidence>
<evidence type="ECO:0000256" key="2">
    <source>
        <dbReference type="ARBA" id="ARBA00007208"/>
    </source>
</evidence>
<evidence type="ECO:0000256" key="9">
    <source>
        <dbReference type="ARBA" id="ARBA00023136"/>
    </source>
</evidence>
<comment type="subcellular location">
    <subcellularLocation>
        <location evidence="1">Cell inner membrane</location>
    </subcellularLocation>
</comment>
<keyword evidence="7" id="KW-0812">Transmembrane</keyword>
<keyword evidence="9" id="KW-0472">Membrane</keyword>
<evidence type="ECO:0000256" key="1">
    <source>
        <dbReference type="ARBA" id="ARBA00004533"/>
    </source>
</evidence>
<evidence type="ECO:0000313" key="11">
    <source>
        <dbReference type="EMBL" id="KAA1194448.1"/>
    </source>
</evidence>